<evidence type="ECO:0000313" key="2">
    <source>
        <dbReference type="Proteomes" id="UP000250266"/>
    </source>
</evidence>
<proteinExistence type="predicted"/>
<reference evidence="1 2" key="1">
    <citation type="journal article" date="2016" name="Nat. Commun.">
        <title>Ectomycorrhizal ecology is imprinted in the genome of the dominant symbiotic fungus Cenococcum geophilum.</title>
        <authorList>
            <consortium name="DOE Joint Genome Institute"/>
            <person name="Peter M."/>
            <person name="Kohler A."/>
            <person name="Ohm R.A."/>
            <person name="Kuo A."/>
            <person name="Krutzmann J."/>
            <person name="Morin E."/>
            <person name="Arend M."/>
            <person name="Barry K.W."/>
            <person name="Binder M."/>
            <person name="Choi C."/>
            <person name="Clum A."/>
            <person name="Copeland A."/>
            <person name="Grisel N."/>
            <person name="Haridas S."/>
            <person name="Kipfer T."/>
            <person name="LaButti K."/>
            <person name="Lindquist E."/>
            <person name="Lipzen A."/>
            <person name="Maire R."/>
            <person name="Meier B."/>
            <person name="Mihaltcheva S."/>
            <person name="Molinier V."/>
            <person name="Murat C."/>
            <person name="Poggeler S."/>
            <person name="Quandt C.A."/>
            <person name="Sperisen C."/>
            <person name="Tritt A."/>
            <person name="Tisserant E."/>
            <person name="Crous P.W."/>
            <person name="Henrissat B."/>
            <person name="Nehls U."/>
            <person name="Egli S."/>
            <person name="Spatafora J.W."/>
            <person name="Grigoriev I.V."/>
            <person name="Martin F.M."/>
        </authorList>
    </citation>
    <scope>NUCLEOTIDE SEQUENCE [LARGE SCALE GENOMIC DNA]</scope>
    <source>
        <strain evidence="1 2">CBS 459.81</strain>
    </source>
</reference>
<organism evidence="1 2">
    <name type="scientific">Lepidopterella palustris CBS 459.81</name>
    <dbReference type="NCBI Taxonomy" id="1314670"/>
    <lineage>
        <taxon>Eukaryota</taxon>
        <taxon>Fungi</taxon>
        <taxon>Dikarya</taxon>
        <taxon>Ascomycota</taxon>
        <taxon>Pezizomycotina</taxon>
        <taxon>Dothideomycetes</taxon>
        <taxon>Pleosporomycetidae</taxon>
        <taxon>Mytilinidiales</taxon>
        <taxon>Argynnaceae</taxon>
        <taxon>Lepidopterella</taxon>
    </lineage>
</organism>
<dbReference type="AlphaFoldDB" id="A0A8E2JF31"/>
<gene>
    <name evidence="1" type="ORF">K432DRAFT_453394</name>
</gene>
<name>A0A8E2JF31_9PEZI</name>
<sequence>MRFDWSKWIHDSPASTVSSCAAIMVRRGPLSHLSAESVSSWPVGRLESCTAHLSRGSFPQTYGQPPSRH</sequence>
<dbReference type="EMBL" id="KV744970">
    <property type="protein sequence ID" value="OCK80204.1"/>
    <property type="molecule type" value="Genomic_DNA"/>
</dbReference>
<dbReference type="Proteomes" id="UP000250266">
    <property type="component" value="Unassembled WGS sequence"/>
</dbReference>
<evidence type="ECO:0000313" key="1">
    <source>
        <dbReference type="EMBL" id="OCK80204.1"/>
    </source>
</evidence>
<keyword evidence="2" id="KW-1185">Reference proteome</keyword>
<protein>
    <submittedName>
        <fullName evidence="1">Uncharacterized protein</fullName>
    </submittedName>
</protein>
<accession>A0A8E2JF31</accession>